<dbReference type="EMBL" id="JXJN01024165">
    <property type="status" value="NOT_ANNOTATED_CDS"/>
    <property type="molecule type" value="Genomic_DNA"/>
</dbReference>
<evidence type="ECO:0000259" key="9">
    <source>
        <dbReference type="Pfam" id="PF01225"/>
    </source>
</evidence>
<keyword evidence="7" id="KW-0067">ATP-binding</keyword>
<dbReference type="PANTHER" id="PTHR43445">
    <property type="entry name" value="UDP-N-ACETYLMURAMATE--L-ALANINE LIGASE-RELATED"/>
    <property type="match status" value="1"/>
</dbReference>
<dbReference type="STRING" id="67801.A0A1B0C1S8"/>
<dbReference type="EC" id="6.3.2.8" evidence="3"/>
<keyword evidence="4" id="KW-0963">Cytoplasm</keyword>
<evidence type="ECO:0000256" key="1">
    <source>
        <dbReference type="ARBA" id="ARBA00004496"/>
    </source>
</evidence>
<dbReference type="SUPFAM" id="SSF51984">
    <property type="entry name" value="MurCD N-terminal domain"/>
    <property type="match status" value="1"/>
</dbReference>
<dbReference type="Gene3D" id="3.40.50.720">
    <property type="entry name" value="NAD(P)-binding Rossmann-like Domain"/>
    <property type="match status" value="1"/>
</dbReference>
<comment type="subcellular location">
    <subcellularLocation>
        <location evidence="1">Cytoplasm</location>
    </subcellularLocation>
</comment>
<evidence type="ECO:0000313" key="13">
    <source>
        <dbReference type="Proteomes" id="UP000092460"/>
    </source>
</evidence>
<dbReference type="Gene3D" id="3.90.190.20">
    <property type="entry name" value="Mur ligase, C-terminal domain"/>
    <property type="match status" value="1"/>
</dbReference>
<evidence type="ECO:0000256" key="4">
    <source>
        <dbReference type="ARBA" id="ARBA00022490"/>
    </source>
</evidence>
<evidence type="ECO:0000259" key="10">
    <source>
        <dbReference type="Pfam" id="PF02875"/>
    </source>
</evidence>
<organism evidence="12 13">
    <name type="scientific">Glossina palpalis gambiensis</name>
    <dbReference type="NCBI Taxonomy" id="67801"/>
    <lineage>
        <taxon>Eukaryota</taxon>
        <taxon>Metazoa</taxon>
        <taxon>Ecdysozoa</taxon>
        <taxon>Arthropoda</taxon>
        <taxon>Hexapoda</taxon>
        <taxon>Insecta</taxon>
        <taxon>Pterygota</taxon>
        <taxon>Neoptera</taxon>
        <taxon>Endopterygota</taxon>
        <taxon>Diptera</taxon>
        <taxon>Brachycera</taxon>
        <taxon>Muscomorpha</taxon>
        <taxon>Hippoboscoidea</taxon>
        <taxon>Glossinidae</taxon>
        <taxon>Glossina</taxon>
    </lineage>
</organism>
<feature type="domain" description="Mur ligase C-terminal" evidence="10">
    <location>
        <begin position="315"/>
        <end position="442"/>
    </location>
</feature>
<dbReference type="GO" id="GO:0005737">
    <property type="term" value="C:cytoplasm"/>
    <property type="evidence" value="ECO:0007669"/>
    <property type="project" value="UniProtKB-SubCell"/>
</dbReference>
<dbReference type="Pfam" id="PF02875">
    <property type="entry name" value="Mur_ligase_C"/>
    <property type="match status" value="1"/>
</dbReference>
<evidence type="ECO:0000313" key="12">
    <source>
        <dbReference type="EnsemblMetazoa" id="GPPI046771-PA"/>
    </source>
</evidence>
<name>A0A1B0C1S8_9MUSC</name>
<proteinExistence type="inferred from homology"/>
<feature type="domain" description="Mur ligase N-terminal catalytic" evidence="9">
    <location>
        <begin position="16"/>
        <end position="95"/>
    </location>
</feature>
<dbReference type="SUPFAM" id="SSF53623">
    <property type="entry name" value="MurD-like peptide ligases, catalytic domain"/>
    <property type="match status" value="1"/>
</dbReference>
<dbReference type="InterPro" id="IPR036615">
    <property type="entry name" value="Mur_ligase_C_dom_sf"/>
</dbReference>
<evidence type="ECO:0000256" key="6">
    <source>
        <dbReference type="ARBA" id="ARBA00022741"/>
    </source>
</evidence>
<dbReference type="InterPro" id="IPR005758">
    <property type="entry name" value="UDP-N-AcMur_Ala_ligase_MurC"/>
</dbReference>
<reference evidence="13" key="1">
    <citation type="submission" date="2015-01" db="EMBL/GenBank/DDBJ databases">
        <authorList>
            <person name="Aksoy S."/>
            <person name="Warren W."/>
            <person name="Wilson R.K."/>
        </authorList>
    </citation>
    <scope>NUCLEOTIDE SEQUENCE [LARGE SCALE GENOMIC DNA]</scope>
    <source>
        <strain evidence="13">IAEA</strain>
    </source>
</reference>
<sequence length="458" mass="52912">MNKKDLLFSNILKSDRIHFIGIGGVGMGSLAEIMINLGYNISGSDIIENSMIIRLKNLVSSAISKTNEEILTAKKYNIPVIKRAEMLSRLMKYKYKIIVSGTHGKTTTTAMIYSIFKSAHLHPTYINGGQLIREDTYSYLDNGRYWIAEADESDASFLYFKPTVAIVTSIDEEHLNFYQGKFNNLKLAFIKFLNNVSYDGYVVLCIDDTAIQEILPKINRKVITYGFNKNSDLYITNYFHKRFLFTFEVYIKKIKQYISINLKTPGNFNILNATAAIAVALEEGINHDIILNSILKFPGVYRRFNYKNNYDLKLINKKLGKITLIDDYGHHPTEIQLTIQIIRDLWCNRRLIMVFQPHRYTRMQSLYEDFIKTLSQVDILLILEVYPAGEKSISEINSKKFCKDIKNIKKIRAIFVLNKFILYKELDSLLVDNDILLLQGAGDIELIFKQLMGRMRLN</sequence>
<dbReference type="Proteomes" id="UP000092460">
    <property type="component" value="Unassembled WGS sequence"/>
</dbReference>
<reference evidence="12" key="2">
    <citation type="submission" date="2020-05" db="UniProtKB">
        <authorList>
            <consortium name="EnsemblMetazoa"/>
        </authorList>
    </citation>
    <scope>IDENTIFICATION</scope>
    <source>
        <strain evidence="12">IAEA</strain>
    </source>
</reference>
<dbReference type="PANTHER" id="PTHR43445:SF3">
    <property type="entry name" value="UDP-N-ACETYLMURAMATE--L-ALANINE LIGASE"/>
    <property type="match status" value="1"/>
</dbReference>
<accession>A0A1B0C1S8</accession>
<dbReference type="InterPro" id="IPR013221">
    <property type="entry name" value="Mur_ligase_cen"/>
</dbReference>
<dbReference type="InterPro" id="IPR004101">
    <property type="entry name" value="Mur_ligase_C"/>
</dbReference>
<comment type="pathway">
    <text evidence="2">Cell wall biogenesis; peptidoglycan biosynthesis.</text>
</comment>
<dbReference type="InterPro" id="IPR050061">
    <property type="entry name" value="MurCDEF_pg_biosynth"/>
</dbReference>
<dbReference type="GO" id="GO:0008763">
    <property type="term" value="F:UDP-N-acetylmuramate-L-alanine ligase activity"/>
    <property type="evidence" value="ECO:0007669"/>
    <property type="project" value="UniProtKB-EC"/>
</dbReference>
<evidence type="ECO:0000256" key="8">
    <source>
        <dbReference type="ARBA" id="ARBA00047833"/>
    </source>
</evidence>
<dbReference type="SUPFAM" id="SSF53244">
    <property type="entry name" value="MurD-like peptide ligases, peptide-binding domain"/>
    <property type="match status" value="1"/>
</dbReference>
<dbReference type="InterPro" id="IPR036565">
    <property type="entry name" value="Mur-like_cat_sf"/>
</dbReference>
<keyword evidence="5" id="KW-0436">Ligase</keyword>
<dbReference type="VEuPathDB" id="VectorBase:GPPI046771"/>
<dbReference type="EnsemblMetazoa" id="GPPI046771-RA">
    <property type="protein sequence ID" value="GPPI046771-PA"/>
    <property type="gene ID" value="GPPI046771"/>
</dbReference>
<evidence type="ECO:0000259" key="11">
    <source>
        <dbReference type="Pfam" id="PF08245"/>
    </source>
</evidence>
<keyword evidence="13" id="KW-1185">Reference proteome</keyword>
<feature type="domain" description="Mur ligase central" evidence="11">
    <location>
        <begin position="99"/>
        <end position="280"/>
    </location>
</feature>
<dbReference type="AlphaFoldDB" id="A0A1B0C1S8"/>
<dbReference type="NCBIfam" id="TIGR01082">
    <property type="entry name" value="murC"/>
    <property type="match status" value="1"/>
</dbReference>
<dbReference type="Gene3D" id="3.40.1190.10">
    <property type="entry name" value="Mur-like, catalytic domain"/>
    <property type="match status" value="1"/>
</dbReference>
<evidence type="ECO:0000256" key="3">
    <source>
        <dbReference type="ARBA" id="ARBA00012211"/>
    </source>
</evidence>
<evidence type="ECO:0000256" key="2">
    <source>
        <dbReference type="ARBA" id="ARBA00004752"/>
    </source>
</evidence>
<dbReference type="Pfam" id="PF01225">
    <property type="entry name" value="Mur_ligase"/>
    <property type="match status" value="1"/>
</dbReference>
<dbReference type="InterPro" id="IPR000713">
    <property type="entry name" value="Mur_ligase_N"/>
</dbReference>
<dbReference type="UniPathway" id="UPA00219"/>
<protein>
    <recommendedName>
        <fullName evidence="3">UDP-N-acetylmuramate--L-alanine ligase</fullName>
        <ecNumber evidence="3">6.3.2.8</ecNumber>
    </recommendedName>
</protein>
<keyword evidence="6" id="KW-0547">Nucleotide-binding</keyword>
<evidence type="ECO:0000256" key="7">
    <source>
        <dbReference type="ARBA" id="ARBA00022840"/>
    </source>
</evidence>
<comment type="catalytic activity">
    <reaction evidence="8">
        <text>UDP-N-acetyl-alpha-D-muramate + L-alanine + ATP = UDP-N-acetyl-alpha-D-muramoyl-L-alanine + ADP + phosphate + H(+)</text>
        <dbReference type="Rhea" id="RHEA:23372"/>
        <dbReference type="ChEBI" id="CHEBI:15378"/>
        <dbReference type="ChEBI" id="CHEBI:30616"/>
        <dbReference type="ChEBI" id="CHEBI:43474"/>
        <dbReference type="ChEBI" id="CHEBI:57972"/>
        <dbReference type="ChEBI" id="CHEBI:70757"/>
        <dbReference type="ChEBI" id="CHEBI:83898"/>
        <dbReference type="ChEBI" id="CHEBI:456216"/>
        <dbReference type="EC" id="6.3.2.8"/>
    </reaction>
</comment>
<dbReference type="Pfam" id="PF08245">
    <property type="entry name" value="Mur_ligase_M"/>
    <property type="match status" value="1"/>
</dbReference>
<evidence type="ECO:0000256" key="5">
    <source>
        <dbReference type="ARBA" id="ARBA00022598"/>
    </source>
</evidence>
<dbReference type="HAMAP" id="MF_00046">
    <property type="entry name" value="MurC"/>
    <property type="match status" value="1"/>
</dbReference>
<dbReference type="GO" id="GO:0005524">
    <property type="term" value="F:ATP binding"/>
    <property type="evidence" value="ECO:0007669"/>
    <property type="project" value="UniProtKB-KW"/>
</dbReference>